<accession>A0ACC1S1P6</accession>
<organism evidence="1 2">
    <name type="scientific">Phlebia brevispora</name>
    <dbReference type="NCBI Taxonomy" id="194682"/>
    <lineage>
        <taxon>Eukaryota</taxon>
        <taxon>Fungi</taxon>
        <taxon>Dikarya</taxon>
        <taxon>Basidiomycota</taxon>
        <taxon>Agaricomycotina</taxon>
        <taxon>Agaricomycetes</taxon>
        <taxon>Polyporales</taxon>
        <taxon>Meruliaceae</taxon>
        <taxon>Phlebia</taxon>
    </lineage>
</organism>
<dbReference type="Proteomes" id="UP001148662">
    <property type="component" value="Unassembled WGS sequence"/>
</dbReference>
<name>A0ACC1S1P6_9APHY</name>
<proteinExistence type="predicted"/>
<sequence length="729" mass="80973">MSSSSAGRAGVISAESTAQWAAQQLRWPEEIRIVCTNRGKLNKKDQTLTIQGFMDDSYVVFHIAHACDHGIPKADDRHREQRKLLVKVAKRLKIPKLVDRFLEDNTFTTKLLNSAEGRLGSLRGNIKTTANGLVAQQYSLGNKNDTAARVAALLSVCQFIYPDDVLGPSTEMGFGRPFDLDIFPHLLAMHFFNGSSSIASSIEAAGKFPSGLQEKSHEREIPAPMLAIVCAMTALAIADWSSGAYAGPRDTNIGLAEEHYSKVMAEIMKMKEKSMPMYHRVMHGLYKRVCNLRAAAPVEGDEDRGSRMVIDDGRRTQMLSLTTEDSLSEDQFVQKASAILSHSFGIRDNSELRSLVISRSEVDFDTVNPIGHGGFADVYKGDWQGACVAVKQMRTSDYLKGREMYIDGLRHEVITWSTLNHPNILTFYGACLGAEIPFLLMEFCPFGHVRKYLETHPEADRGQLSSDVATGLVYLHAQGIVHADIKPYNVLVKDNHRACLTDFYLAVNLSRLEAQSSYSKTMAFRQRGTPLYMAPEVHDGQSPRLESDIWSLALTIWEIYTGRLPFENCLGIENLIDALPGAKNNLERPRQFVNSKAWPVVKKCLEMDPMQRPAAKDVQNAFRMLDEPGTETSLHGLDPDMFEPDGRNEIIIPDQHSLTMNNSASATLLPTRVANDGGMKNKQTNQLHATPQVSQGELSCERSDTIGNSGNVLNSILQSFLRSTMVLSF</sequence>
<dbReference type="EMBL" id="JANHOG010001897">
    <property type="protein sequence ID" value="KAJ3530148.1"/>
    <property type="molecule type" value="Genomic_DNA"/>
</dbReference>
<comment type="caution">
    <text evidence="1">The sequence shown here is derived from an EMBL/GenBank/DDBJ whole genome shotgun (WGS) entry which is preliminary data.</text>
</comment>
<evidence type="ECO:0000313" key="1">
    <source>
        <dbReference type="EMBL" id="KAJ3530148.1"/>
    </source>
</evidence>
<evidence type="ECO:0000313" key="2">
    <source>
        <dbReference type="Proteomes" id="UP001148662"/>
    </source>
</evidence>
<protein>
    <submittedName>
        <fullName evidence="1">Uncharacterized protein</fullName>
    </submittedName>
</protein>
<reference evidence="1" key="1">
    <citation type="submission" date="2022-07" db="EMBL/GenBank/DDBJ databases">
        <title>Genome Sequence of Phlebia brevispora.</title>
        <authorList>
            <person name="Buettner E."/>
        </authorList>
    </citation>
    <scope>NUCLEOTIDE SEQUENCE</scope>
    <source>
        <strain evidence="1">MPL23</strain>
    </source>
</reference>
<keyword evidence="2" id="KW-1185">Reference proteome</keyword>
<gene>
    <name evidence="1" type="ORF">NM688_g7752</name>
</gene>